<dbReference type="EMBL" id="FQZO01000001">
    <property type="protein sequence ID" value="SHI57380.1"/>
    <property type="molecule type" value="Genomic_DNA"/>
</dbReference>
<proteinExistence type="inferred from homology"/>
<dbReference type="Gene3D" id="1.10.10.10">
    <property type="entry name" value="Winged helix-like DNA-binding domain superfamily/Winged helix DNA-binding domain"/>
    <property type="match status" value="1"/>
</dbReference>
<dbReference type="GO" id="GO:0000160">
    <property type="term" value="P:phosphorelay signal transduction system"/>
    <property type="evidence" value="ECO:0007669"/>
    <property type="project" value="InterPro"/>
</dbReference>
<dbReference type="SUPFAM" id="SSF48452">
    <property type="entry name" value="TPR-like"/>
    <property type="match status" value="1"/>
</dbReference>
<dbReference type="Gene3D" id="1.25.40.10">
    <property type="entry name" value="Tetratricopeptide repeat domain"/>
    <property type="match status" value="1"/>
</dbReference>
<dbReference type="InterPro" id="IPR016032">
    <property type="entry name" value="Sig_transdc_resp-reg_C-effctor"/>
</dbReference>
<dbReference type="Pfam" id="PF03704">
    <property type="entry name" value="BTAD"/>
    <property type="match status" value="1"/>
</dbReference>
<evidence type="ECO:0000256" key="1">
    <source>
        <dbReference type="ARBA" id="ARBA00005820"/>
    </source>
</evidence>
<accession>A0A1M6C8L1</accession>
<dbReference type="OrthoDB" id="142950at2"/>
<evidence type="ECO:0000313" key="5">
    <source>
        <dbReference type="EMBL" id="SHI57380.1"/>
    </source>
</evidence>
<feature type="domain" description="Bacterial transcriptional activator" evidence="4">
    <location>
        <begin position="132"/>
        <end position="274"/>
    </location>
</feature>
<dbReference type="PANTHER" id="PTHR35807:SF2">
    <property type="entry name" value="TRANSCRIPTIONAL ACTIVATOR DOMAIN"/>
    <property type="match status" value="1"/>
</dbReference>
<gene>
    <name evidence="5" type="ORF">SAMN05444401_1043</name>
</gene>
<sequence>MIWQGVGFYNTYEEEIIYNYPLEIYTFDHFEVKYKGKPIIYKFNTCPKIFTLFRFLITHRNRLLSVESIEENLWDDREYQDSKNAIKGQIFRLRKILKEISFELCHSELEEFMELVFKNGCYMLKLNGNYFLDLEEFQKNIDVLKNDISVGEENLTLRMNTLELYKNHFIDNLPSDQWILPIRNYYKRLYVDLVESTVMILKKFNYTKEILDILEKAMLIEPLEESFHVEFIDVLVKQGKYKEALEHYKYVEEKSHKELDIMPSRVMMELQEIIHEALRAKSKTFNNINEDIISFSDISATLMRDNNIKLQEVKGSPSHKSRACHKEAFNKMFRLEKDLSITSGIRSALMKVTLSPYLGSDFFTVYDILVDTVDYTIRKGDVFSIDNEERKGEILILLYDIPKENWDIVKKRLLKNFIDKSEKKYLEYLTIDFTII</sequence>
<name>A0A1M6C8L1_9CLOT</name>
<dbReference type="InterPro" id="IPR005158">
    <property type="entry name" value="BTAD"/>
</dbReference>
<reference evidence="5 6" key="1">
    <citation type="submission" date="2016-11" db="EMBL/GenBank/DDBJ databases">
        <authorList>
            <person name="Jaros S."/>
            <person name="Januszkiewicz K."/>
            <person name="Wedrychowicz H."/>
        </authorList>
    </citation>
    <scope>NUCLEOTIDE SEQUENCE [LARGE SCALE GENOMIC DNA]</scope>
    <source>
        <strain evidence="5 6">DSM 21864</strain>
    </source>
</reference>
<evidence type="ECO:0000259" key="3">
    <source>
        <dbReference type="Pfam" id="PF00486"/>
    </source>
</evidence>
<evidence type="ECO:0000313" key="6">
    <source>
        <dbReference type="Proteomes" id="UP000184080"/>
    </source>
</evidence>
<dbReference type="Proteomes" id="UP000184080">
    <property type="component" value="Unassembled WGS sequence"/>
</dbReference>
<dbReference type="AlphaFoldDB" id="A0A1M6C8L1"/>
<dbReference type="SUPFAM" id="SSF46894">
    <property type="entry name" value="C-terminal effector domain of the bipartite response regulators"/>
    <property type="match status" value="1"/>
</dbReference>
<comment type="similarity">
    <text evidence="1">Belongs to the AfsR/DnrI/RedD regulatory family.</text>
</comment>
<organism evidence="5 6">
    <name type="scientific">Clostridium amylolyticum</name>
    <dbReference type="NCBI Taxonomy" id="1121298"/>
    <lineage>
        <taxon>Bacteria</taxon>
        <taxon>Bacillati</taxon>
        <taxon>Bacillota</taxon>
        <taxon>Clostridia</taxon>
        <taxon>Eubacteriales</taxon>
        <taxon>Clostridiaceae</taxon>
        <taxon>Clostridium</taxon>
    </lineage>
</organism>
<evidence type="ECO:0000256" key="2">
    <source>
        <dbReference type="ARBA" id="ARBA00023125"/>
    </source>
</evidence>
<dbReference type="InterPro" id="IPR011990">
    <property type="entry name" value="TPR-like_helical_dom_sf"/>
</dbReference>
<evidence type="ECO:0000259" key="4">
    <source>
        <dbReference type="Pfam" id="PF03704"/>
    </source>
</evidence>
<dbReference type="STRING" id="1121298.SAMN05444401_1043"/>
<dbReference type="Pfam" id="PF00486">
    <property type="entry name" value="Trans_reg_C"/>
    <property type="match status" value="1"/>
</dbReference>
<protein>
    <submittedName>
        <fullName evidence="5">DNA-binding transcriptional activator of the SARP family</fullName>
    </submittedName>
</protein>
<dbReference type="InterPro" id="IPR001867">
    <property type="entry name" value="OmpR/PhoB-type_DNA-bd"/>
</dbReference>
<dbReference type="InterPro" id="IPR051677">
    <property type="entry name" value="AfsR-DnrI-RedD_regulator"/>
</dbReference>
<keyword evidence="2 5" id="KW-0238">DNA-binding</keyword>
<dbReference type="InterPro" id="IPR036388">
    <property type="entry name" value="WH-like_DNA-bd_sf"/>
</dbReference>
<dbReference type="GO" id="GO:0006355">
    <property type="term" value="P:regulation of DNA-templated transcription"/>
    <property type="evidence" value="ECO:0007669"/>
    <property type="project" value="InterPro"/>
</dbReference>
<dbReference type="RefSeq" id="WP_073004269.1">
    <property type="nucleotide sequence ID" value="NZ_FQZO01000001.1"/>
</dbReference>
<keyword evidence="6" id="KW-1185">Reference proteome</keyword>
<dbReference type="GO" id="GO:0003677">
    <property type="term" value="F:DNA binding"/>
    <property type="evidence" value="ECO:0007669"/>
    <property type="project" value="UniProtKB-KW"/>
</dbReference>
<dbReference type="PANTHER" id="PTHR35807">
    <property type="entry name" value="TRANSCRIPTIONAL REGULATOR REDD-RELATED"/>
    <property type="match status" value="1"/>
</dbReference>
<feature type="domain" description="OmpR/PhoB-type" evidence="3">
    <location>
        <begin position="47"/>
        <end position="99"/>
    </location>
</feature>